<accession>A5N2H6</accession>
<proteinExistence type="predicted"/>
<keyword evidence="3" id="KW-1185">Reference proteome</keyword>
<dbReference type="STRING" id="431943.CKL_3319"/>
<evidence type="ECO:0000313" key="2">
    <source>
        <dbReference type="EMBL" id="EDK35322.1"/>
    </source>
</evidence>
<organism evidence="2 3">
    <name type="scientific">Clostridium kluyveri (strain ATCC 8527 / DSM 555 / NBRC 12016 / NCIMB 10680 / K1)</name>
    <dbReference type="NCBI Taxonomy" id="431943"/>
    <lineage>
        <taxon>Bacteria</taxon>
        <taxon>Bacillati</taxon>
        <taxon>Bacillota</taxon>
        <taxon>Clostridia</taxon>
        <taxon>Eubacteriales</taxon>
        <taxon>Clostridiaceae</taxon>
        <taxon>Clostridium</taxon>
    </lineage>
</organism>
<dbReference type="HOGENOM" id="CLU_195126_0_0_9"/>
<sequence>MFYLSQKRSLRLIDNRGGGSVGGYIVIAAMVCVTIIGIVGIFAMLAYLKEKAILKYKNSSKVGDNEISITVDDNKDKNSKN</sequence>
<dbReference type="AlphaFoldDB" id="A5N2H6"/>
<dbReference type="EMBL" id="CP000673">
    <property type="protein sequence ID" value="EDK35322.1"/>
    <property type="molecule type" value="Genomic_DNA"/>
</dbReference>
<dbReference type="Proteomes" id="UP000002411">
    <property type="component" value="Chromosome"/>
</dbReference>
<evidence type="ECO:0000256" key="1">
    <source>
        <dbReference type="SAM" id="Phobius"/>
    </source>
</evidence>
<name>A5N2H6_CLOK5</name>
<keyword evidence="1" id="KW-0812">Transmembrane</keyword>
<reference evidence="2 3" key="1">
    <citation type="journal article" date="2008" name="Proc. Natl. Acad. Sci. U.S.A.">
        <title>The genome of Clostridium kluyveri, a strict anaerobe with unique metabolic features.</title>
        <authorList>
            <person name="Seedorf H."/>
            <person name="Fricke W.F."/>
            <person name="Veith B."/>
            <person name="Brueggemann H."/>
            <person name="Liesegang H."/>
            <person name="Strittmatter A."/>
            <person name="Miethke M."/>
            <person name="Buckel W."/>
            <person name="Hinderberger J."/>
            <person name="Li F."/>
            <person name="Hagemeier C."/>
            <person name="Thauer R.K."/>
            <person name="Gottschalk G."/>
        </authorList>
    </citation>
    <scope>NUCLEOTIDE SEQUENCE [LARGE SCALE GENOMIC DNA]</scope>
    <source>
        <strain evidence="3">ATCC 8527 / DSM 555 / NCIMB 10680</strain>
    </source>
</reference>
<dbReference type="eggNOG" id="ENOG503259E">
    <property type="taxonomic scope" value="Bacteria"/>
</dbReference>
<dbReference type="KEGG" id="ckl:CKL_3319"/>
<evidence type="ECO:0000313" key="3">
    <source>
        <dbReference type="Proteomes" id="UP000002411"/>
    </source>
</evidence>
<feature type="transmembrane region" description="Helical" evidence="1">
    <location>
        <begin position="24"/>
        <end position="48"/>
    </location>
</feature>
<keyword evidence="1" id="KW-0472">Membrane</keyword>
<keyword evidence="1" id="KW-1133">Transmembrane helix</keyword>
<protein>
    <submittedName>
        <fullName evidence="2">Uncharacterized protein</fullName>
    </submittedName>
</protein>
<gene>
    <name evidence="2" type="ordered locus">CKL_3319</name>
</gene>